<organism evidence="6 7">
    <name type="scientific">Aquimarina intermedia</name>
    <dbReference type="NCBI Taxonomy" id="350814"/>
    <lineage>
        <taxon>Bacteria</taxon>
        <taxon>Pseudomonadati</taxon>
        <taxon>Bacteroidota</taxon>
        <taxon>Flavobacteriia</taxon>
        <taxon>Flavobacteriales</taxon>
        <taxon>Flavobacteriaceae</taxon>
        <taxon>Aquimarina</taxon>
    </lineage>
</organism>
<keyword evidence="4" id="KW-0676">Redox-active center</keyword>
<evidence type="ECO:0000259" key="5">
    <source>
        <dbReference type="PROSITE" id="PS51352"/>
    </source>
</evidence>
<dbReference type="GO" id="GO:0017004">
    <property type="term" value="P:cytochrome complex assembly"/>
    <property type="evidence" value="ECO:0007669"/>
    <property type="project" value="UniProtKB-KW"/>
</dbReference>
<protein>
    <submittedName>
        <fullName evidence="6">Peroxiredoxin</fullName>
    </submittedName>
</protein>
<evidence type="ECO:0000256" key="2">
    <source>
        <dbReference type="ARBA" id="ARBA00022748"/>
    </source>
</evidence>
<dbReference type="GO" id="GO:0016491">
    <property type="term" value="F:oxidoreductase activity"/>
    <property type="evidence" value="ECO:0007669"/>
    <property type="project" value="InterPro"/>
</dbReference>
<accession>A0A5S5BSH6</accession>
<dbReference type="InterPro" id="IPR025380">
    <property type="entry name" value="DUF4369"/>
</dbReference>
<comment type="caution">
    <text evidence="6">The sequence shown here is derived from an EMBL/GenBank/DDBJ whole genome shotgun (WGS) entry which is preliminary data.</text>
</comment>
<feature type="domain" description="Thioredoxin" evidence="5">
    <location>
        <begin position="233"/>
        <end position="371"/>
    </location>
</feature>
<dbReference type="OrthoDB" id="1069091at2"/>
<dbReference type="InterPro" id="IPR036249">
    <property type="entry name" value="Thioredoxin-like_sf"/>
</dbReference>
<dbReference type="Pfam" id="PF00578">
    <property type="entry name" value="AhpC-TSA"/>
    <property type="match status" value="1"/>
</dbReference>
<dbReference type="Pfam" id="PF14289">
    <property type="entry name" value="DUF4369"/>
    <property type="match status" value="1"/>
</dbReference>
<dbReference type="EMBL" id="VNHU01000014">
    <property type="protein sequence ID" value="TYP70009.1"/>
    <property type="molecule type" value="Genomic_DNA"/>
</dbReference>
<evidence type="ECO:0000256" key="1">
    <source>
        <dbReference type="ARBA" id="ARBA00004196"/>
    </source>
</evidence>
<evidence type="ECO:0000256" key="4">
    <source>
        <dbReference type="ARBA" id="ARBA00023284"/>
    </source>
</evidence>
<dbReference type="Proteomes" id="UP000324376">
    <property type="component" value="Unassembled WGS sequence"/>
</dbReference>
<comment type="subcellular location">
    <subcellularLocation>
        <location evidence="1">Cell envelope</location>
    </subcellularLocation>
</comment>
<dbReference type="InterPro" id="IPR000866">
    <property type="entry name" value="AhpC/TSA"/>
</dbReference>
<dbReference type="GO" id="GO:0016209">
    <property type="term" value="F:antioxidant activity"/>
    <property type="evidence" value="ECO:0007669"/>
    <property type="project" value="InterPro"/>
</dbReference>
<dbReference type="PANTHER" id="PTHR42852:SF6">
    <property type="entry name" value="THIOL:DISULFIDE INTERCHANGE PROTEIN DSBE"/>
    <property type="match status" value="1"/>
</dbReference>
<evidence type="ECO:0000313" key="6">
    <source>
        <dbReference type="EMBL" id="TYP70009.1"/>
    </source>
</evidence>
<dbReference type="Gene3D" id="3.40.30.10">
    <property type="entry name" value="Glutaredoxin"/>
    <property type="match status" value="1"/>
</dbReference>
<dbReference type="CDD" id="cd02966">
    <property type="entry name" value="TlpA_like_family"/>
    <property type="match status" value="1"/>
</dbReference>
<keyword evidence="7" id="KW-1185">Reference proteome</keyword>
<keyword evidence="2" id="KW-0201">Cytochrome c-type biogenesis</keyword>
<evidence type="ECO:0000256" key="3">
    <source>
        <dbReference type="ARBA" id="ARBA00023157"/>
    </source>
</evidence>
<dbReference type="InterPro" id="IPR013766">
    <property type="entry name" value="Thioredoxin_domain"/>
</dbReference>
<reference evidence="6 7" key="1">
    <citation type="submission" date="2019-07" db="EMBL/GenBank/DDBJ databases">
        <title>Genomic Encyclopedia of Archaeal and Bacterial Type Strains, Phase II (KMG-II): from individual species to whole genera.</title>
        <authorList>
            <person name="Goeker M."/>
        </authorList>
    </citation>
    <scope>NUCLEOTIDE SEQUENCE [LARGE SCALE GENOMIC DNA]</scope>
    <source>
        <strain evidence="6 7">DSM 17527</strain>
    </source>
</reference>
<dbReference type="GO" id="GO:0030313">
    <property type="term" value="C:cell envelope"/>
    <property type="evidence" value="ECO:0007669"/>
    <property type="project" value="UniProtKB-SubCell"/>
</dbReference>
<proteinExistence type="predicted"/>
<evidence type="ECO:0000313" key="7">
    <source>
        <dbReference type="Proteomes" id="UP000324376"/>
    </source>
</evidence>
<dbReference type="RefSeq" id="WP_148783789.1">
    <property type="nucleotide sequence ID" value="NZ_VNHU01000014.1"/>
</dbReference>
<keyword evidence="3" id="KW-1015">Disulfide bond</keyword>
<dbReference type="SUPFAM" id="SSF52833">
    <property type="entry name" value="Thioredoxin-like"/>
    <property type="match status" value="1"/>
</dbReference>
<gene>
    <name evidence="6" type="ORF">BD809_11419</name>
</gene>
<dbReference type="PANTHER" id="PTHR42852">
    <property type="entry name" value="THIOL:DISULFIDE INTERCHANGE PROTEIN DSBE"/>
    <property type="match status" value="1"/>
</dbReference>
<dbReference type="PROSITE" id="PS51257">
    <property type="entry name" value="PROKAR_LIPOPROTEIN"/>
    <property type="match status" value="1"/>
</dbReference>
<dbReference type="InterPro" id="IPR050553">
    <property type="entry name" value="Thioredoxin_ResA/DsbE_sf"/>
</dbReference>
<dbReference type="PROSITE" id="PS51352">
    <property type="entry name" value="THIOREDOXIN_2"/>
    <property type="match status" value="1"/>
</dbReference>
<name>A0A5S5BSH6_9FLAO</name>
<dbReference type="AlphaFoldDB" id="A0A5S5BSH6"/>
<sequence length="371" mass="41827">MTRIFLLLLAISITLSCQNEKKDSYIIYGSTSGFENGTSVYVNALSQSNRPAVIDSTTIQDGKFEIELPSVEQMDFNYLTFNKVPGNVLYLAENNPIEMTIYKDSLRSSIIDGGSENDLFFEYLIKVQDYNKKRIELNNQYQIASKLKETEKAQNLATQLSDMFNQEKAYRTEIAKNNPNSIVSVMALTDLLNLKVVPARQIKELYTTVDDSLKKTRLGKNLDQLIRNSVGRIDVGSEAVSFSAPSPEGTTVSLKDAMGKLTIIDFWASWCKPCRIENPNVVRVYNKYHDKGLNIIGVSLDRDKKKWLEAIAADDLQWSHVSNLQFWQEPIAKLYGVRSIPATFLLDENGKIIAKNLRGAALETKIAELLD</sequence>